<organism evidence="2 3">
    <name type="scientific">Elysia crispata</name>
    <name type="common">lettuce slug</name>
    <dbReference type="NCBI Taxonomy" id="231223"/>
    <lineage>
        <taxon>Eukaryota</taxon>
        <taxon>Metazoa</taxon>
        <taxon>Spiralia</taxon>
        <taxon>Lophotrochozoa</taxon>
        <taxon>Mollusca</taxon>
        <taxon>Gastropoda</taxon>
        <taxon>Heterobranchia</taxon>
        <taxon>Euthyneura</taxon>
        <taxon>Panpulmonata</taxon>
        <taxon>Sacoglossa</taxon>
        <taxon>Placobranchoidea</taxon>
        <taxon>Plakobranchidae</taxon>
        <taxon>Elysia</taxon>
    </lineage>
</organism>
<reference evidence="2" key="1">
    <citation type="journal article" date="2023" name="G3 (Bethesda)">
        <title>A reference genome for the long-term kleptoplast-retaining sea slug Elysia crispata morphotype clarki.</title>
        <authorList>
            <person name="Eastman K.E."/>
            <person name="Pendleton A.L."/>
            <person name="Shaikh M.A."/>
            <person name="Suttiyut T."/>
            <person name="Ogas R."/>
            <person name="Tomko P."/>
            <person name="Gavelis G."/>
            <person name="Widhalm J.R."/>
            <person name="Wisecaver J.H."/>
        </authorList>
    </citation>
    <scope>NUCLEOTIDE SEQUENCE</scope>
    <source>
        <strain evidence="2">ECLA1</strain>
    </source>
</reference>
<feature type="region of interest" description="Disordered" evidence="1">
    <location>
        <begin position="124"/>
        <end position="147"/>
    </location>
</feature>
<dbReference type="Proteomes" id="UP001283361">
    <property type="component" value="Unassembled WGS sequence"/>
</dbReference>
<name>A0AAE1D2C3_9GAST</name>
<evidence type="ECO:0000313" key="2">
    <source>
        <dbReference type="EMBL" id="KAK3752110.1"/>
    </source>
</evidence>
<evidence type="ECO:0000313" key="3">
    <source>
        <dbReference type="Proteomes" id="UP001283361"/>
    </source>
</evidence>
<protein>
    <submittedName>
        <fullName evidence="2">Uncharacterized protein</fullName>
    </submittedName>
</protein>
<comment type="caution">
    <text evidence="2">The sequence shown here is derived from an EMBL/GenBank/DDBJ whole genome shotgun (WGS) entry which is preliminary data.</text>
</comment>
<dbReference type="EMBL" id="JAWDGP010005786">
    <property type="protein sequence ID" value="KAK3752110.1"/>
    <property type="molecule type" value="Genomic_DNA"/>
</dbReference>
<proteinExistence type="predicted"/>
<evidence type="ECO:0000256" key="1">
    <source>
        <dbReference type="SAM" id="MobiDB-lite"/>
    </source>
</evidence>
<accession>A0AAE1D2C3</accession>
<gene>
    <name evidence="2" type="ORF">RRG08_014387</name>
</gene>
<sequence>MTLDRWARVKTHRSERWLGLNPHLPVRAAEGCHCQPSRRLSLSARSATCLDGLALRAAGVSVLIELCPHSLALVCRPPLHAHAFLSKTSRLLASGLFQALGFKSKCQHSGKSILAVWNRTTRSRGINSPPESNARRKRKYETDSRLLARDSGKSSRLIYRLDQFVHR</sequence>
<dbReference type="AlphaFoldDB" id="A0AAE1D2C3"/>
<keyword evidence="3" id="KW-1185">Reference proteome</keyword>